<gene>
    <name evidence="1" type="ORF">EB18_01151</name>
</gene>
<dbReference type="EMBL" id="LEOY01000006">
    <property type="protein sequence ID" value="RBR30148.1"/>
    <property type="molecule type" value="Genomic_DNA"/>
</dbReference>
<evidence type="ECO:0000313" key="2">
    <source>
        <dbReference type="Proteomes" id="UP000252800"/>
    </source>
</evidence>
<dbReference type="Proteomes" id="UP000252800">
    <property type="component" value="Unassembled WGS sequence"/>
</dbReference>
<sequence length="35" mass="4089">MSHYLQQVAALFYYLKFIISSRLTYPFIAEDSGQS</sequence>
<name>A0A366SIJ0_9ENTE</name>
<protein>
    <submittedName>
        <fullName evidence="1">Uncharacterized protein</fullName>
    </submittedName>
</protein>
<accession>A0A366SIJ0</accession>
<evidence type="ECO:0000313" key="1">
    <source>
        <dbReference type="EMBL" id="RBR30148.1"/>
    </source>
</evidence>
<proteinExistence type="predicted"/>
<organism evidence="1 2">
    <name type="scientific">Enterococcus cecorum</name>
    <dbReference type="NCBI Taxonomy" id="44008"/>
    <lineage>
        <taxon>Bacteria</taxon>
        <taxon>Bacillati</taxon>
        <taxon>Bacillota</taxon>
        <taxon>Bacilli</taxon>
        <taxon>Lactobacillales</taxon>
        <taxon>Enterococcaceae</taxon>
        <taxon>Enterococcus</taxon>
    </lineage>
</organism>
<comment type="caution">
    <text evidence="1">The sequence shown here is derived from an EMBL/GenBank/DDBJ whole genome shotgun (WGS) entry which is preliminary data.</text>
</comment>
<reference evidence="1 2" key="1">
    <citation type="submission" date="2015-06" db="EMBL/GenBank/DDBJ databases">
        <title>The Genome Sequence of Enterococcus cecorum 170AEA1.</title>
        <authorList>
            <consortium name="The Broad Institute Genomics Platform"/>
            <consortium name="The Broad Institute Genome Sequencing Center for Infectious Disease"/>
            <person name="Earl A.M."/>
            <person name="Van Tyne D."/>
            <person name="Lebreton F."/>
            <person name="Saavedra J.T."/>
            <person name="Gilmore M.S."/>
            <person name="Manson McGuire A."/>
            <person name="Clock S."/>
            <person name="Crupain M."/>
            <person name="Rangan U."/>
            <person name="Young S."/>
            <person name="Abouelleil A."/>
            <person name="Cao P."/>
            <person name="Chapman S.B."/>
            <person name="Griggs A."/>
            <person name="Priest M."/>
            <person name="Shea T."/>
            <person name="Wortman J."/>
            <person name="Nusbaum C."/>
            <person name="Birren B."/>
        </authorList>
    </citation>
    <scope>NUCLEOTIDE SEQUENCE [LARGE SCALE GENOMIC DNA]</scope>
    <source>
        <strain evidence="1 2">170AEA1</strain>
    </source>
</reference>
<dbReference type="AlphaFoldDB" id="A0A366SIJ0"/>